<dbReference type="Proteomes" id="UP000815677">
    <property type="component" value="Unassembled WGS sequence"/>
</dbReference>
<reference evidence="2" key="1">
    <citation type="submission" date="2014-09" db="EMBL/GenBank/DDBJ databases">
        <title>Genome sequence of the luminous mushroom Mycena chlorophos for searching fungal bioluminescence genes.</title>
        <authorList>
            <person name="Tanaka Y."/>
            <person name="Kasuga D."/>
            <person name="Oba Y."/>
            <person name="Hase S."/>
            <person name="Sato K."/>
            <person name="Oba Y."/>
            <person name="Sakakibara Y."/>
        </authorList>
    </citation>
    <scope>NUCLEOTIDE SEQUENCE</scope>
</reference>
<keyword evidence="3" id="KW-1185">Reference proteome</keyword>
<evidence type="ECO:0008006" key="4">
    <source>
        <dbReference type="Google" id="ProtNLM"/>
    </source>
</evidence>
<organism evidence="2 3">
    <name type="scientific">Mycena chlorophos</name>
    <name type="common">Agaric fungus</name>
    <name type="synonym">Agaricus chlorophos</name>
    <dbReference type="NCBI Taxonomy" id="658473"/>
    <lineage>
        <taxon>Eukaryota</taxon>
        <taxon>Fungi</taxon>
        <taxon>Dikarya</taxon>
        <taxon>Basidiomycota</taxon>
        <taxon>Agaricomycotina</taxon>
        <taxon>Agaricomycetes</taxon>
        <taxon>Agaricomycetidae</taxon>
        <taxon>Agaricales</taxon>
        <taxon>Marasmiineae</taxon>
        <taxon>Mycenaceae</taxon>
        <taxon>Mycena</taxon>
    </lineage>
</organism>
<name>A0ABQ0M4N7_MYCCL</name>
<feature type="region of interest" description="Disordered" evidence="1">
    <location>
        <begin position="778"/>
        <end position="828"/>
    </location>
</feature>
<dbReference type="EMBL" id="DF849623">
    <property type="protein sequence ID" value="GAT58291.1"/>
    <property type="molecule type" value="Genomic_DNA"/>
</dbReference>
<proteinExistence type="predicted"/>
<evidence type="ECO:0000313" key="3">
    <source>
        <dbReference type="Proteomes" id="UP000815677"/>
    </source>
</evidence>
<evidence type="ECO:0000313" key="2">
    <source>
        <dbReference type="EMBL" id="GAT58291.1"/>
    </source>
</evidence>
<protein>
    <recommendedName>
        <fullName evidence="4">F-box domain-containing protein</fullName>
    </recommendedName>
</protein>
<feature type="compositionally biased region" description="Basic and acidic residues" evidence="1">
    <location>
        <begin position="778"/>
        <end position="794"/>
    </location>
</feature>
<evidence type="ECO:0000256" key="1">
    <source>
        <dbReference type="SAM" id="MobiDB-lite"/>
    </source>
</evidence>
<accession>A0ABQ0M4N7</accession>
<sequence length="828" mass="93436">MPADLPQEIFDAIIGHVPATDSATLKASAAVCTSFNVPSRRRLFHSIRLYRVRALQHPTLEETAALFAASPVLTTYIRDLTVEISDAKDDALPLVEILTKIAADGVLERFVVAGKTAKWSAVATTAPEFNDAFFAILQMPTLQRLHLMFLTQAPTKLFTLAFGVPVVSFSQVLVRKDADLTFDDSAPSPVRHLIVADAVNGGALPVYECFLRAPPKGVKRLDIRLTQDDNHYESRLLAACSGNLEELRIDAGELTRQPTYTWPTLTYLHTLVIKLMVNRNRQLPAVFLPFLSILSCSNLPALHTLTLQLVLEARYPKEEPAWDIPEPASTISNLGAKRIRCKLLIRDLPSVLDPRDDSELWENFEKAMLERLFPSVPGGVIQCHVRLYAFSLQPRQRAFVDPASSSYNWMLRIQRRTIARWTSPVLLWGRPRLERPPIPLPPTIQTFDPRKLTPDHFLTISDVAGLRDEYRVVSDKQLHHPQAAQFGNQVATKNTLFPPDTRGFLYFRSPPEQHPFAGALRFRVAEEPTREAFLGGRDLSTPHGLPWEIPVWELATLRDYTEFGAILKKDHFLPDAFADSLTALKVVRASNFITALGQPFLTNLNLEATRLYICEPKADAFPVPFMVMHPWFVRKVSGHSPFNGKALCSIIKNPAFTPDSDPVHEAFALRVNKVVGISRRLRDIDPRYHVPRDGLTTPLSIWPIIRSTKLKKPKMRALIPSFLAPLWRLPEFDPNPDILQVYQHEISTRSLLRSPPHLGEKKLNATLPKALAVRERLRKNQDRTRGQPLHERKASARPLVRRPPTSTLDERPRRPPRFGLQELEAAAP</sequence>
<gene>
    <name evidence="2" type="ORF">MCHLO_14737</name>
</gene>